<evidence type="ECO:0000313" key="2">
    <source>
        <dbReference type="EMBL" id="KMT15874.1"/>
    </source>
</evidence>
<dbReference type="AlphaFoldDB" id="A0A0J8CUZ9"/>
<protein>
    <submittedName>
        <fullName evidence="2">Uncharacterized protein</fullName>
    </submittedName>
</protein>
<feature type="compositionally biased region" description="Polar residues" evidence="1">
    <location>
        <begin position="17"/>
        <end position="34"/>
    </location>
</feature>
<dbReference type="EMBL" id="KQ090058">
    <property type="protein sequence ID" value="KMT15874.1"/>
    <property type="molecule type" value="Genomic_DNA"/>
</dbReference>
<feature type="compositionally biased region" description="Acidic residues" evidence="1">
    <location>
        <begin position="79"/>
        <end position="89"/>
    </location>
</feature>
<feature type="compositionally biased region" description="Basic and acidic residues" evidence="1">
    <location>
        <begin position="7"/>
        <end position="16"/>
    </location>
</feature>
<organism evidence="2 3">
    <name type="scientific">Beta vulgaris subsp. vulgaris</name>
    <name type="common">Beet</name>
    <dbReference type="NCBI Taxonomy" id="3555"/>
    <lineage>
        <taxon>Eukaryota</taxon>
        <taxon>Viridiplantae</taxon>
        <taxon>Streptophyta</taxon>
        <taxon>Embryophyta</taxon>
        <taxon>Tracheophyta</taxon>
        <taxon>Spermatophyta</taxon>
        <taxon>Magnoliopsida</taxon>
        <taxon>eudicotyledons</taxon>
        <taxon>Gunneridae</taxon>
        <taxon>Pentapetalae</taxon>
        <taxon>Caryophyllales</taxon>
        <taxon>Chenopodiaceae</taxon>
        <taxon>Betoideae</taxon>
        <taxon>Beta</taxon>
    </lineage>
</organism>
<proteinExistence type="predicted"/>
<feature type="region of interest" description="Disordered" evidence="1">
    <location>
        <begin position="1"/>
        <end position="90"/>
    </location>
</feature>
<reference evidence="2 3" key="1">
    <citation type="journal article" date="2014" name="Nature">
        <title>The genome of the recently domesticated crop plant sugar beet (Beta vulgaris).</title>
        <authorList>
            <person name="Dohm J.C."/>
            <person name="Minoche A.E."/>
            <person name="Holtgrawe D."/>
            <person name="Capella-Gutierrez S."/>
            <person name="Zakrzewski F."/>
            <person name="Tafer H."/>
            <person name="Rupp O."/>
            <person name="Sorensen T.R."/>
            <person name="Stracke R."/>
            <person name="Reinhardt R."/>
            <person name="Goesmann A."/>
            <person name="Kraft T."/>
            <person name="Schulz B."/>
            <person name="Stadler P.F."/>
            <person name="Schmidt T."/>
            <person name="Gabaldon T."/>
            <person name="Lehrach H."/>
            <person name="Weisshaar B."/>
            <person name="Himmelbauer H."/>
        </authorList>
    </citation>
    <scope>NUCLEOTIDE SEQUENCE [LARGE SCALE GENOMIC DNA]</scope>
    <source>
        <tissue evidence="2">Taproot</tissue>
    </source>
</reference>
<keyword evidence="3" id="KW-1185">Reference proteome</keyword>
<gene>
    <name evidence="2" type="ORF">BVRB_3g055620</name>
</gene>
<feature type="compositionally biased region" description="Basic and acidic residues" evidence="1">
    <location>
        <begin position="58"/>
        <end position="78"/>
    </location>
</feature>
<evidence type="ECO:0000313" key="3">
    <source>
        <dbReference type="Proteomes" id="UP000035740"/>
    </source>
</evidence>
<dbReference type="Gramene" id="KMT15874">
    <property type="protein sequence ID" value="KMT15874"/>
    <property type="gene ID" value="BVRB_3g055620"/>
</dbReference>
<dbReference type="Proteomes" id="UP000035740">
    <property type="component" value="Chromosome 3"/>
</dbReference>
<evidence type="ECO:0000256" key="1">
    <source>
        <dbReference type="SAM" id="MobiDB-lite"/>
    </source>
</evidence>
<name>A0A0J8CUZ9_BETVV</name>
<sequence>MGSLKSSTRDHVDECKSSPTQSFYGNMKMSNTGTIVLKDEHILQDNNGDSKEEEEDDDMKKVEIGKEEGKISEEKEVVNDDDDDNDEDELNRKIEEFIKKMKGQLRNESWRAD</sequence>
<accession>A0A0J8CUZ9</accession>